<dbReference type="GO" id="GO:0046373">
    <property type="term" value="P:L-arabinose metabolic process"/>
    <property type="evidence" value="ECO:0007669"/>
    <property type="project" value="InterPro"/>
</dbReference>
<dbReference type="OrthoDB" id="9758923at2"/>
<dbReference type="Gene3D" id="2.80.10.50">
    <property type="match status" value="1"/>
</dbReference>
<dbReference type="Pfam" id="PF05270">
    <property type="entry name" value="AbfB"/>
    <property type="match status" value="1"/>
</dbReference>
<accession>A0A0L8JK31</accession>
<reference evidence="2 3" key="1">
    <citation type="submission" date="2015-06" db="EMBL/GenBank/DDBJ databases">
        <authorList>
            <person name="Hoefler B.C."/>
            <person name="Straight P.D."/>
        </authorList>
    </citation>
    <scope>NUCLEOTIDE SEQUENCE [LARGE SCALE GENOMIC DNA]</scope>
    <source>
        <strain evidence="2 3">NRRL 3427</strain>
    </source>
</reference>
<feature type="domain" description="Alpha-L-arabinofuranosidase B arabinose-binding" evidence="1">
    <location>
        <begin position="6"/>
        <end position="150"/>
    </location>
</feature>
<name>A0A0L8JK31_STRVR</name>
<protein>
    <recommendedName>
        <fullName evidence="1">Alpha-L-arabinofuranosidase B arabinose-binding domain-containing protein</fullName>
    </recommendedName>
</protein>
<dbReference type="InterPro" id="IPR036195">
    <property type="entry name" value="AbfB_ABD_sf"/>
</dbReference>
<evidence type="ECO:0000259" key="1">
    <source>
        <dbReference type="Pfam" id="PF05270"/>
    </source>
</evidence>
<proteinExistence type="predicted"/>
<dbReference type="EMBL" id="LGUP01000373">
    <property type="protein sequence ID" value="KOG13998.1"/>
    <property type="molecule type" value="Genomic_DNA"/>
</dbReference>
<dbReference type="Proteomes" id="UP000037023">
    <property type="component" value="Unassembled WGS sequence"/>
</dbReference>
<gene>
    <name evidence="2" type="ORF">ADK34_29985</name>
</gene>
<dbReference type="InterPro" id="IPR007934">
    <property type="entry name" value="AbfB_ABD"/>
</dbReference>
<evidence type="ECO:0000313" key="3">
    <source>
        <dbReference type="Proteomes" id="UP000037023"/>
    </source>
</evidence>
<evidence type="ECO:0000313" key="2">
    <source>
        <dbReference type="EMBL" id="KOG13998.1"/>
    </source>
</evidence>
<dbReference type="GO" id="GO:0046556">
    <property type="term" value="F:alpha-L-arabinofuranosidase activity"/>
    <property type="evidence" value="ECO:0007669"/>
    <property type="project" value="InterPro"/>
</dbReference>
<sequence length="161" mass="18898">MVEMVNLQSFNRQDMYIQSHNFEGELNPFDPNRKSRFVFQVERGNAFDGTETAPTVRFKSVRLDEGNFYLRHRNFRLYLEAWNPPAPVDGFLDDSLYFLRGGKAGNVDAGWVSLQSFNFRDRWIRHRDYHVYVESLGVNPASAKEDATFKMVPTSWFFLEP</sequence>
<organism evidence="2 3">
    <name type="scientific">Streptomyces viridochromogenes</name>
    <dbReference type="NCBI Taxonomy" id="1938"/>
    <lineage>
        <taxon>Bacteria</taxon>
        <taxon>Bacillati</taxon>
        <taxon>Actinomycetota</taxon>
        <taxon>Actinomycetes</taxon>
        <taxon>Kitasatosporales</taxon>
        <taxon>Streptomycetaceae</taxon>
        <taxon>Streptomyces</taxon>
    </lineage>
</organism>
<dbReference type="AlphaFoldDB" id="A0A0L8JK31"/>
<comment type="caution">
    <text evidence="2">The sequence shown here is derived from an EMBL/GenBank/DDBJ whole genome shotgun (WGS) entry which is preliminary data.</text>
</comment>
<dbReference type="RefSeq" id="WP_033207458.1">
    <property type="nucleotide sequence ID" value="NZ_LGUP01000373.1"/>
</dbReference>
<dbReference type="SUPFAM" id="SSF110221">
    <property type="entry name" value="AbfB domain"/>
    <property type="match status" value="1"/>
</dbReference>